<proteinExistence type="predicted"/>
<gene>
    <name evidence="4" type="ORF">N788_03785</name>
</gene>
<feature type="transmembrane region" description="Helical" evidence="1">
    <location>
        <begin position="337"/>
        <end position="356"/>
    </location>
</feature>
<feature type="transmembrane region" description="Helical" evidence="1">
    <location>
        <begin position="311"/>
        <end position="330"/>
    </location>
</feature>
<feature type="transmembrane region" description="Helical" evidence="1">
    <location>
        <begin position="280"/>
        <end position="299"/>
    </location>
</feature>
<dbReference type="PROSITE" id="PS50887">
    <property type="entry name" value="GGDEF"/>
    <property type="match status" value="1"/>
</dbReference>
<reference evidence="5" key="1">
    <citation type="submission" date="2013-08" db="EMBL/GenBank/DDBJ databases">
        <title>Genome sequencing of Arenimonas donghaensis.</title>
        <authorList>
            <person name="Chen F."/>
            <person name="Wang G."/>
        </authorList>
    </citation>
    <scope>NUCLEOTIDE SEQUENCE [LARGE SCALE GENOMIC DNA]</scope>
    <source>
        <strain evidence="5">HO3-R19</strain>
    </source>
</reference>
<keyword evidence="2" id="KW-0732">Signal</keyword>
<dbReference type="InterPro" id="IPR043128">
    <property type="entry name" value="Rev_trsase/Diguanyl_cyclase"/>
</dbReference>
<dbReference type="AlphaFoldDB" id="A0A087MIN8"/>
<dbReference type="SMART" id="SM00267">
    <property type="entry name" value="GGDEF"/>
    <property type="match status" value="1"/>
</dbReference>
<feature type="transmembrane region" description="Helical" evidence="1">
    <location>
        <begin position="216"/>
        <end position="235"/>
    </location>
</feature>
<dbReference type="EMBL" id="AVCJ01000012">
    <property type="protein sequence ID" value="KFL36741.1"/>
    <property type="molecule type" value="Genomic_DNA"/>
</dbReference>
<reference evidence="4 5" key="2">
    <citation type="journal article" date="2015" name="Stand. Genomic Sci.">
        <title>High quality draft genomic sequence of Arenimonas donghaensis DSM 18148(T).</title>
        <authorList>
            <person name="Chen F."/>
            <person name="Wang H."/>
            <person name="Cao Y."/>
            <person name="Li X."/>
            <person name="Wang G."/>
        </authorList>
    </citation>
    <scope>NUCLEOTIDE SEQUENCE [LARGE SCALE GENOMIC DNA]</scope>
    <source>
        <strain evidence="4 5">HO3-R19</strain>
    </source>
</reference>
<dbReference type="InterPro" id="IPR000160">
    <property type="entry name" value="GGDEF_dom"/>
</dbReference>
<dbReference type="PATRIC" id="fig|1121014.3.peg.1423"/>
<dbReference type="Proteomes" id="UP000029085">
    <property type="component" value="Unassembled WGS sequence"/>
</dbReference>
<dbReference type="RefSeq" id="WP_034222965.1">
    <property type="nucleotide sequence ID" value="NZ_AVCJ01000012.1"/>
</dbReference>
<evidence type="ECO:0000313" key="4">
    <source>
        <dbReference type="EMBL" id="KFL36741.1"/>
    </source>
</evidence>
<feature type="signal peptide" evidence="2">
    <location>
        <begin position="1"/>
        <end position="28"/>
    </location>
</feature>
<dbReference type="OrthoDB" id="9803824at2"/>
<dbReference type="InterPro" id="IPR052155">
    <property type="entry name" value="Biofilm_reg_signaling"/>
</dbReference>
<comment type="caution">
    <text evidence="4">The sequence shown here is derived from an EMBL/GenBank/DDBJ whole genome shotgun (WGS) entry which is preliminary data.</text>
</comment>
<dbReference type="Gene3D" id="3.30.70.270">
    <property type="match status" value="1"/>
</dbReference>
<protein>
    <recommendedName>
        <fullName evidence="3">GGDEF domain-containing protein</fullName>
    </recommendedName>
</protein>
<dbReference type="PANTHER" id="PTHR44757:SF2">
    <property type="entry name" value="BIOFILM ARCHITECTURE MAINTENANCE PROTEIN MBAA"/>
    <property type="match status" value="1"/>
</dbReference>
<keyword evidence="1" id="KW-1133">Transmembrane helix</keyword>
<dbReference type="Pfam" id="PF00990">
    <property type="entry name" value="GGDEF"/>
    <property type="match status" value="1"/>
</dbReference>
<evidence type="ECO:0000259" key="3">
    <source>
        <dbReference type="PROSITE" id="PS50887"/>
    </source>
</evidence>
<dbReference type="SUPFAM" id="SSF55073">
    <property type="entry name" value="Nucleotide cyclase"/>
    <property type="match status" value="1"/>
</dbReference>
<evidence type="ECO:0000313" key="5">
    <source>
        <dbReference type="Proteomes" id="UP000029085"/>
    </source>
</evidence>
<feature type="transmembrane region" description="Helical" evidence="1">
    <location>
        <begin position="186"/>
        <end position="204"/>
    </location>
</feature>
<evidence type="ECO:0000256" key="1">
    <source>
        <dbReference type="SAM" id="Phobius"/>
    </source>
</evidence>
<feature type="domain" description="GGDEF" evidence="3">
    <location>
        <begin position="606"/>
        <end position="735"/>
    </location>
</feature>
<accession>A0A087MIN8</accession>
<feature type="transmembrane region" description="Helical" evidence="1">
    <location>
        <begin position="368"/>
        <end position="388"/>
    </location>
</feature>
<feature type="transmembrane region" description="Helical" evidence="1">
    <location>
        <begin position="241"/>
        <end position="268"/>
    </location>
</feature>
<feature type="chain" id="PRO_5001826262" description="GGDEF domain-containing protein" evidence="2">
    <location>
        <begin position="29"/>
        <end position="735"/>
    </location>
</feature>
<dbReference type="NCBIfam" id="TIGR00254">
    <property type="entry name" value="GGDEF"/>
    <property type="match status" value="1"/>
</dbReference>
<organism evidence="4 5">
    <name type="scientific">Arenimonas donghaensis DSM 18148 = HO3-R19</name>
    <dbReference type="NCBI Taxonomy" id="1121014"/>
    <lineage>
        <taxon>Bacteria</taxon>
        <taxon>Pseudomonadati</taxon>
        <taxon>Pseudomonadota</taxon>
        <taxon>Gammaproteobacteria</taxon>
        <taxon>Lysobacterales</taxon>
        <taxon>Lysobacteraceae</taxon>
        <taxon>Arenimonas</taxon>
    </lineage>
</organism>
<dbReference type="InterPro" id="IPR029787">
    <property type="entry name" value="Nucleotide_cyclase"/>
</dbReference>
<dbReference type="STRING" id="1121014.N788_03785"/>
<keyword evidence="1" id="KW-0812">Transmembrane</keyword>
<sequence length="735" mass="79758">MRTAWALTSFIAAATLAAATFLATGARAQPQVTGVIPPHALDLAVMETPVGTTLDDILTGRAQPGFTPVLRPGFSFTAREERVLWVRIRVDLPAGEHAWQLGLVRVPLERLRLRVHPPGDVVARDSFFNRGDGQRPWPSHFELPLPAGLSGPTELYLELEGRVMGGLHVSLRDAAVADAEEDLARFWFRVVYALFLLVALLSLVRHAEDARAGALAVGAAAFCSWLACLGINGHLYSLPEIALLSGLGAVVPQALFLLGAGPVVLATLHYSGLAKSAPPLVGWMRGLGWLLVAGALFALTLPPNASIVLQWVAWFSYPVALVACMVMLVLDSRSYRWAPMLTWLLMGAGVLLRVLADHQVVEANWWTLYGWQLLLALAMVQYLGLPWARARLQRWAMRKRAGPPEPSAEEKIELAREKLMSSLQHGLAHADDDDVAWIAYRRLLDGLKSVLKQDSSAVVGEHADGEELLQVEPKSAEGRYRDLLRDRATLLRNLSKLKAAQQVGFDFDGPEGPLEKVQLAVIPLPIPKPGWGALLVERPADVNYSDAELALCAEFAAMAVVAGEEASGTVSAQRQAETDPATGIFRVDAINERLRQMLEIARLKQTPFSLLWIEIDQLPALREAGGEVAVVSALRPVASLLRDEVSHGDLVGRSAGDGLLVLAPGKRLLQAREYAERLRAAVSHMAVDPRIAPTLSISVGITQAAADERRIDEITERAARAARVASKNGGDQIFS</sequence>
<dbReference type="PANTHER" id="PTHR44757">
    <property type="entry name" value="DIGUANYLATE CYCLASE DGCP"/>
    <property type="match status" value="1"/>
</dbReference>
<keyword evidence="5" id="KW-1185">Reference proteome</keyword>
<keyword evidence="1" id="KW-0472">Membrane</keyword>
<dbReference type="CDD" id="cd01949">
    <property type="entry name" value="GGDEF"/>
    <property type="match status" value="1"/>
</dbReference>
<evidence type="ECO:0000256" key="2">
    <source>
        <dbReference type="SAM" id="SignalP"/>
    </source>
</evidence>
<name>A0A087MIN8_9GAMM</name>